<dbReference type="Gene3D" id="1.10.287.1060">
    <property type="entry name" value="ESAT-6-like"/>
    <property type="match status" value="1"/>
</dbReference>
<accession>A0ABV6LY60</accession>
<evidence type="ECO:0000313" key="2">
    <source>
        <dbReference type="EMBL" id="MFC0527169.1"/>
    </source>
</evidence>
<name>A0ABV6LY60_9ACTN</name>
<dbReference type="SUPFAM" id="SSF140453">
    <property type="entry name" value="EsxAB dimer-like"/>
    <property type="match status" value="1"/>
</dbReference>
<feature type="region of interest" description="Disordered" evidence="1">
    <location>
        <begin position="83"/>
        <end position="111"/>
    </location>
</feature>
<dbReference type="InterPro" id="IPR010310">
    <property type="entry name" value="T7SS_ESAT-6-like"/>
</dbReference>
<evidence type="ECO:0000256" key="1">
    <source>
        <dbReference type="SAM" id="MobiDB-lite"/>
    </source>
</evidence>
<dbReference type="NCBIfam" id="TIGR03930">
    <property type="entry name" value="WXG100_ESAT6"/>
    <property type="match status" value="1"/>
</dbReference>
<evidence type="ECO:0000313" key="3">
    <source>
        <dbReference type="Proteomes" id="UP001589867"/>
    </source>
</evidence>
<protein>
    <submittedName>
        <fullName evidence="2">WXG100 family type VII secretion target</fullName>
    </submittedName>
</protein>
<dbReference type="RefSeq" id="WP_377246551.1">
    <property type="nucleotide sequence ID" value="NZ_JBHLUH010000007.1"/>
</dbReference>
<dbReference type="Pfam" id="PF06013">
    <property type="entry name" value="WXG100"/>
    <property type="match status" value="1"/>
</dbReference>
<proteinExistence type="predicted"/>
<dbReference type="InterPro" id="IPR036689">
    <property type="entry name" value="ESAT-6-like_sf"/>
</dbReference>
<dbReference type="EMBL" id="JBHLUH010000007">
    <property type="protein sequence ID" value="MFC0527169.1"/>
    <property type="molecule type" value="Genomic_DNA"/>
</dbReference>
<reference evidence="2 3" key="1">
    <citation type="submission" date="2024-09" db="EMBL/GenBank/DDBJ databases">
        <authorList>
            <person name="Sun Q."/>
            <person name="Mori K."/>
        </authorList>
    </citation>
    <scope>NUCLEOTIDE SEQUENCE [LARGE SCALE GENOMIC DNA]</scope>
    <source>
        <strain evidence="2 3">TBRC 3947</strain>
    </source>
</reference>
<gene>
    <name evidence="2" type="ORF">ACFFIA_05810</name>
</gene>
<sequence length="111" mass="11915">MKLVDITPQMLLEASQSCADTAAQLEARLAVLRRDVDDLATFWLGPGSRAYKETMEEYDHCGQMLNDALTGISEGLTRNAGNYAGADESTVQGMPDFTGLPPIRLGPEPGA</sequence>
<keyword evidence="3" id="KW-1185">Reference proteome</keyword>
<comment type="caution">
    <text evidence="2">The sequence shown here is derived from an EMBL/GenBank/DDBJ whole genome shotgun (WGS) entry which is preliminary data.</text>
</comment>
<dbReference type="Proteomes" id="UP001589867">
    <property type="component" value="Unassembled WGS sequence"/>
</dbReference>
<organism evidence="2 3">
    <name type="scientific">Phytohabitans kaempferiae</name>
    <dbReference type="NCBI Taxonomy" id="1620943"/>
    <lineage>
        <taxon>Bacteria</taxon>
        <taxon>Bacillati</taxon>
        <taxon>Actinomycetota</taxon>
        <taxon>Actinomycetes</taxon>
        <taxon>Micromonosporales</taxon>
        <taxon>Micromonosporaceae</taxon>
    </lineage>
</organism>